<dbReference type="AGR" id="FB:FBgn0261053"/>
<evidence type="ECO:0000256" key="1">
    <source>
        <dbReference type="ARBA" id="ARBA00004251"/>
    </source>
</evidence>
<evidence type="ECO:0000256" key="2">
    <source>
        <dbReference type="ARBA" id="ARBA00022475"/>
    </source>
</evidence>
<evidence type="ECO:0000256" key="5">
    <source>
        <dbReference type="ARBA" id="ARBA00022729"/>
    </source>
</evidence>
<dbReference type="FunFam" id="2.60.40.60:FF:000295">
    <property type="entry name" value="Cadherin 86C, isoform E"/>
    <property type="match status" value="1"/>
</dbReference>
<keyword evidence="4" id="KW-0479">Metal-binding</keyword>
<feature type="transmembrane region" description="Helical" evidence="15">
    <location>
        <begin position="935"/>
        <end position="963"/>
    </location>
</feature>
<dbReference type="CTD" id="41302"/>
<evidence type="ECO:0000256" key="11">
    <source>
        <dbReference type="ARBA" id="ARBA00023180"/>
    </source>
</evidence>
<proteinExistence type="predicted"/>
<reference evidence="17 19" key="11">
    <citation type="journal article" date="2015" name="Genome Res.">
        <title>The Release 6 reference sequence of the Drosophila melanogaster genome.</title>
        <authorList>
            <person name="Hoskins R.A."/>
            <person name="Carlson J.W."/>
            <person name="Wan K.H."/>
            <person name="Park S."/>
            <person name="Mendez I."/>
            <person name="Galle S.E."/>
            <person name="Booth B.W."/>
            <person name="Pfeiffer B.D."/>
            <person name="George R.A."/>
            <person name="Svirskas R."/>
            <person name="Krzywinski M."/>
            <person name="Schein J."/>
            <person name="Accardo M.C."/>
            <person name="Damia E."/>
            <person name="Messina G."/>
            <person name="Mendez-Lago M."/>
            <person name="de Pablos B."/>
            <person name="Demakova O.V."/>
            <person name="Andreyeva E.N."/>
            <person name="Boldyreva L.V."/>
            <person name="Marra M."/>
            <person name="Carvalho A.B."/>
            <person name="Dimitri P."/>
            <person name="Villasante A."/>
            <person name="Zhimulev I.F."/>
            <person name="Rubin G.M."/>
            <person name="Karpen G.H."/>
            <person name="Celniker S.E."/>
        </authorList>
    </citation>
    <scope>NUCLEOTIDE SEQUENCE [LARGE SCALE GENOMIC DNA]</scope>
    <source>
        <strain evidence="19">Berkeley</strain>
    </source>
</reference>
<dbReference type="PROSITE" id="PS00232">
    <property type="entry name" value="CADHERIN_1"/>
    <property type="match status" value="1"/>
</dbReference>
<evidence type="ECO:0000313" key="17">
    <source>
        <dbReference type="EMBL" id="AFH06352.1"/>
    </source>
</evidence>
<reference evidence="17 19" key="1">
    <citation type="journal article" date="2000" name="Science">
        <title>The genome sequence of Drosophila melanogaster.</title>
        <authorList>
            <person name="Adams M.D."/>
            <person name="Celniker S.E."/>
            <person name="Holt R.A."/>
            <person name="Evans C.A."/>
            <person name="Gocayne J.D."/>
            <person name="Amanatides P.G."/>
            <person name="Scherer S.E."/>
            <person name="Li P.W."/>
            <person name="Hoskins R.A."/>
            <person name="Galle R.F."/>
            <person name="George R.A."/>
            <person name="Lewis S.E."/>
            <person name="Richards S."/>
            <person name="Ashburner M."/>
            <person name="Henderson S.N."/>
            <person name="Sutton G.G."/>
            <person name="Wortman J.R."/>
            <person name="Yandell M.D."/>
            <person name="Zhang Q."/>
            <person name="Chen L.X."/>
            <person name="Brandon R.C."/>
            <person name="Rogers Y.H."/>
            <person name="Blazej R.G."/>
            <person name="Champe M."/>
            <person name="Pfeiffer B.D."/>
            <person name="Wan K.H."/>
            <person name="Doyle C."/>
            <person name="Baxter E.G."/>
            <person name="Helt G."/>
            <person name="Nelson C.R."/>
            <person name="Gabor G.L."/>
            <person name="Abril J.F."/>
            <person name="Agbayani A."/>
            <person name="An H.J."/>
            <person name="Andrews-Pfannkoch C."/>
            <person name="Baldwin D."/>
            <person name="Ballew R.M."/>
            <person name="Basu A."/>
            <person name="Baxendale J."/>
            <person name="Bayraktaroglu L."/>
            <person name="Beasley E.M."/>
            <person name="Beeson K.Y."/>
            <person name="Benos P.V."/>
            <person name="Berman B.P."/>
            <person name="Bhandari D."/>
            <person name="Bolshakov S."/>
            <person name="Borkova D."/>
            <person name="Botchan M.R."/>
            <person name="Bouck J."/>
            <person name="Brokstein P."/>
            <person name="Brottier P."/>
            <person name="Burtis K.C."/>
            <person name="Busam D.A."/>
            <person name="Butler H."/>
            <person name="Cadieu E."/>
            <person name="Center A."/>
            <person name="Chandra I."/>
            <person name="Cherry J.M."/>
            <person name="Cawley S."/>
            <person name="Dahlke C."/>
            <person name="Davenport L.B."/>
            <person name="Davies P."/>
            <person name="de Pablos B."/>
            <person name="Delcher A."/>
            <person name="Deng Z."/>
            <person name="Mays A.D."/>
            <person name="Dew I."/>
            <person name="Dietz S.M."/>
            <person name="Dodson K."/>
            <person name="Doup L.E."/>
            <person name="Downes M."/>
            <person name="Dugan-Rocha S."/>
            <person name="Dunkov B.C."/>
            <person name="Dunn P."/>
            <person name="Durbin K.J."/>
            <person name="Evangelista C.C."/>
            <person name="Ferraz C."/>
            <person name="Ferriera S."/>
            <person name="Fleischmann W."/>
            <person name="Fosler C."/>
            <person name="Gabrielian A.E."/>
            <person name="Garg N.S."/>
            <person name="Gelbart W.M."/>
            <person name="Glasser K."/>
            <person name="Glodek A."/>
            <person name="Gong F."/>
            <person name="Gorrell J.H."/>
            <person name="Gu Z."/>
            <person name="Guan P."/>
            <person name="Harris M."/>
            <person name="Harris N.L."/>
            <person name="Harvey D."/>
            <person name="Heiman T.J."/>
            <person name="Hernandez J.R."/>
            <person name="Houck J."/>
            <person name="Hostin D."/>
            <person name="Houston K.A."/>
            <person name="Howland T.J."/>
            <person name="Wei M.H."/>
            <person name="Ibegwam C."/>
            <person name="Jalali M."/>
            <person name="Kalush F."/>
            <person name="Karpen G.H."/>
            <person name="Ke Z."/>
            <person name="Kennison J.A."/>
            <person name="Ketchum K.A."/>
            <person name="Kimmel B.E."/>
            <person name="Kodira C.D."/>
            <person name="Kraft C."/>
            <person name="Kravitz S."/>
            <person name="Kulp D."/>
            <person name="Lai Z."/>
            <person name="Lasko P."/>
            <person name="Lei Y."/>
            <person name="Levitsky A.A."/>
            <person name="Li J."/>
            <person name="Li Z."/>
            <person name="Liang Y."/>
            <person name="Lin X."/>
            <person name="Liu X."/>
            <person name="Mattei B."/>
            <person name="McIntosh T.C."/>
            <person name="McLeod M.P."/>
            <person name="McPherson D."/>
            <person name="Merkulov G."/>
            <person name="Milshina N.V."/>
            <person name="Mobarry C."/>
            <person name="Morris J."/>
            <person name="Moshrefi A."/>
            <person name="Mount S.M."/>
            <person name="Moy M."/>
            <person name="Murphy B."/>
            <person name="Murphy L."/>
            <person name="Muzny D.M."/>
            <person name="Nelson D.L."/>
            <person name="Nelson D.R."/>
            <person name="Nelson K.A."/>
            <person name="Nixon K."/>
            <person name="Nusskern D.R."/>
            <person name="Pacleb J.M."/>
            <person name="Palazzolo M."/>
            <person name="Pittman G.S."/>
            <person name="Pan S."/>
            <person name="Pollard J."/>
            <person name="Puri V."/>
            <person name="Reese M.G."/>
            <person name="Reinert K."/>
            <person name="Remington K."/>
            <person name="Saunders R.D."/>
            <person name="Scheeler F."/>
            <person name="Shen H."/>
            <person name="Shue B.C."/>
            <person name="Siden-Kiamos I."/>
            <person name="Simpson M."/>
            <person name="Skupski M.P."/>
            <person name="Smith T."/>
            <person name="Spier E."/>
            <person name="Spradling A.C."/>
            <person name="Stapleton M."/>
            <person name="Strong R."/>
            <person name="Sun E."/>
            <person name="Svirskas R."/>
            <person name="Tector C."/>
            <person name="Turner R."/>
            <person name="Venter E."/>
            <person name="Wang A.H."/>
            <person name="Wang X."/>
            <person name="Wang Z.Y."/>
            <person name="Wassarman D.A."/>
            <person name="Weinstock G.M."/>
            <person name="Weissenbach J."/>
            <person name="Williams S.M."/>
            <person name="WoodageT"/>
            <person name="Worley K.C."/>
            <person name="Wu D."/>
            <person name="Yang S."/>
            <person name="Yao Q.A."/>
            <person name="Ye J."/>
            <person name="Yeh R.F."/>
            <person name="Zaveri J.S."/>
            <person name="Zhan M."/>
            <person name="Zhang G."/>
            <person name="Zhao Q."/>
            <person name="Zheng L."/>
            <person name="Zheng X.H."/>
            <person name="Zhong F.N."/>
            <person name="Zhong W."/>
            <person name="Zhou X."/>
            <person name="Zhu S."/>
            <person name="Zhu X."/>
            <person name="Smith H.O."/>
            <person name="Gibbs R.A."/>
            <person name="Myers E.W."/>
            <person name="Rubin G.M."/>
            <person name="Venter J.C."/>
        </authorList>
    </citation>
    <scope>NUCLEOTIDE SEQUENCE [LARGE SCALE GENOMIC DNA]</scope>
    <source>
        <strain evidence="19">Berkeley</strain>
    </source>
</reference>
<evidence type="ECO:0000256" key="9">
    <source>
        <dbReference type="ARBA" id="ARBA00022989"/>
    </source>
</evidence>
<feature type="domain" description="Cadherin" evidence="16">
    <location>
        <begin position="367"/>
        <end position="483"/>
    </location>
</feature>
<reference evidence="17 19" key="8">
    <citation type="journal article" date="2007" name="Science">
        <title>Sequence finishing and mapping of Drosophila melanogaster heterochromatin.</title>
        <authorList>
            <person name="Hoskins R.A."/>
            <person name="Carlson J.W."/>
            <person name="Kennedy C."/>
            <person name="Acevedo D."/>
            <person name="Evans-Holm M."/>
            <person name="Frise E."/>
            <person name="Wan K.H."/>
            <person name="Park S."/>
            <person name="Mendez-Lago M."/>
            <person name="Rossi F."/>
            <person name="Villasante A."/>
            <person name="Dimitri P."/>
            <person name="Karpen G.H."/>
            <person name="Celniker S.E."/>
        </authorList>
    </citation>
    <scope>NUCLEOTIDE SEQUENCE [LARGE SCALE GENOMIC DNA]</scope>
    <source>
        <strain evidence="19">Berkeley</strain>
    </source>
</reference>
<feature type="region of interest" description="Disordered" evidence="14">
    <location>
        <begin position="49"/>
        <end position="102"/>
    </location>
</feature>
<reference evidence="17 19" key="6">
    <citation type="journal article" date="2005" name="PLoS Comput. Biol.">
        <title>Combined evidence annotation of transposable elements in genome sequences.</title>
        <authorList>
            <person name="Quesneville H."/>
            <person name="Bergman C.M."/>
            <person name="Andrieu O."/>
            <person name="Autard D."/>
            <person name="Nouaud D."/>
            <person name="Ashburner M."/>
            <person name="Anxolabehere D."/>
        </authorList>
    </citation>
    <scope>NUCLEOTIDE SEQUENCE [LARGE SCALE GENOMIC DNA]</scope>
    <source>
        <strain evidence="19">Berkeley</strain>
    </source>
</reference>
<organism evidence="17 19">
    <name type="scientific">Drosophila melanogaster</name>
    <name type="common">Fruit fly</name>
    <dbReference type="NCBI Taxonomy" id="7227"/>
    <lineage>
        <taxon>Eukaryota</taxon>
        <taxon>Metazoa</taxon>
        <taxon>Ecdysozoa</taxon>
        <taxon>Arthropoda</taxon>
        <taxon>Hexapoda</taxon>
        <taxon>Insecta</taxon>
        <taxon>Pterygota</taxon>
        <taxon>Neoptera</taxon>
        <taxon>Endopterygota</taxon>
        <taxon>Diptera</taxon>
        <taxon>Brachycera</taxon>
        <taxon>Muscomorpha</taxon>
        <taxon>Ephydroidea</taxon>
        <taxon>Drosophilidae</taxon>
        <taxon>Drosophila</taxon>
        <taxon>Sophophora</taxon>
    </lineage>
</organism>
<evidence type="ECO:0000313" key="18">
    <source>
        <dbReference type="FlyBase" id="FBgn0261053"/>
    </source>
</evidence>
<dbReference type="Bgee" id="FBgn0261053">
    <property type="expression patterns" value="Expressed in mechanosensory neuron (Drosophila) in haltere and 74 other cell types or tissues"/>
</dbReference>
<name>A0A0B4K6P8_DROME</name>
<reference evidence="17 19" key="2">
    <citation type="journal article" date="2002" name="Genome Biol.">
        <title>Finishing a whole-genome shotgun: release 3 of the Drosophila melanogaster euchromatic genome sequence.</title>
        <authorList>
            <person name="Celniker S.E."/>
            <person name="Wheeler D.A."/>
            <person name="Kronmiller B."/>
            <person name="Carlson J.W."/>
            <person name="Halpern A."/>
            <person name="Patel S."/>
            <person name="Adams M."/>
            <person name="Champe M."/>
            <person name="Dugan S.P."/>
            <person name="Frise E."/>
            <person name="Hodgson A."/>
            <person name="George R.A."/>
            <person name="Hoskins R.A."/>
            <person name="Laverty T."/>
            <person name="Muzny D.M."/>
            <person name="Nelson C.R."/>
            <person name="Pacleb J.M."/>
            <person name="Park S."/>
            <person name="Pfeiffer B.D."/>
            <person name="Richards S."/>
            <person name="Sodergren E.J."/>
            <person name="Svirskas R."/>
            <person name="Tabor P.E."/>
            <person name="Wan K."/>
            <person name="Stapleton M."/>
            <person name="Sutton G.G."/>
            <person name="Venter C."/>
            <person name="Weinstock G."/>
            <person name="Scherer S.E."/>
            <person name="Myers E.W."/>
            <person name="Gibbs R.A."/>
            <person name="Rubin G.M."/>
        </authorList>
    </citation>
    <scope>NUCLEOTIDE SEQUENCE [LARGE SCALE GENOMIC DNA]</scope>
    <source>
        <strain evidence="19">Berkeley</strain>
    </source>
</reference>
<dbReference type="ExpressionAtlas" id="A0A0B4K6P8">
    <property type="expression patterns" value="baseline and differential"/>
</dbReference>
<dbReference type="PANTHER" id="PTHR24026:SF96">
    <property type="entry name" value="CADHERIN-86C"/>
    <property type="match status" value="1"/>
</dbReference>
<evidence type="ECO:0000256" key="10">
    <source>
        <dbReference type="ARBA" id="ARBA00023136"/>
    </source>
</evidence>
<reference evidence="17 19" key="10">
    <citation type="journal article" date="2015" name="G3 (Bethesda)">
        <title>Gene Model Annotations for Drosophila melanogaster: The Rule-Benders.</title>
        <authorList>
            <consortium name="FlyBase Consortium"/>
            <person name="Crosby M.A."/>
            <person name="Gramates L.S."/>
            <person name="Dos Santos G."/>
            <person name="Matthews B.B."/>
            <person name="St Pierre S.E."/>
            <person name="Zhou P."/>
            <person name="Schroeder A.J."/>
            <person name="Falls K."/>
            <person name="Emmert D.B."/>
            <person name="Russo S.M."/>
            <person name="Gelbart W.M."/>
            <person name="null"/>
        </authorList>
    </citation>
    <scope>NUCLEOTIDE SEQUENCE [LARGE SCALE GENOMIC DNA]</scope>
    <source>
        <strain evidence="19">Berkeley</strain>
    </source>
</reference>
<evidence type="ECO:0000256" key="14">
    <source>
        <dbReference type="SAM" id="MobiDB-lite"/>
    </source>
</evidence>
<dbReference type="SMART" id="SM00112">
    <property type="entry name" value="CA"/>
    <property type="match status" value="5"/>
</dbReference>
<gene>
    <name evidence="17 18" type="primary">Cad86C</name>
    <name evidence="17" type="synonym">BcDNA:LP07955</name>
    <name evidence="17" type="synonym">CG31393</name>
    <name evidence="17" type="synonym">CG31425</name>
    <name evidence="17" type="synonym">CG33112</name>
    <name evidence="17" type="synonym">CG4509</name>
    <name evidence="17" type="synonym">CG4655</name>
    <name evidence="17" type="synonym">CT14654</name>
    <name evidence="17" type="synonym">CT15041</name>
    <name evidence="17" type="synonym">DCad86C</name>
    <name evidence="17" type="synonym">Dmel\CG42601</name>
    <name evidence="17 18" type="ORF">CG42601</name>
    <name evidence="17" type="ORF">Dmel_CG42601</name>
</gene>
<dbReference type="FunFam" id="2.60.40.60:FF:000246">
    <property type="entry name" value="Cadherin 86C, isoform E"/>
    <property type="match status" value="1"/>
</dbReference>
<dbReference type="OrthoDB" id="8188793at2759"/>
<evidence type="ECO:0000256" key="4">
    <source>
        <dbReference type="ARBA" id="ARBA00022723"/>
    </source>
</evidence>
<dbReference type="Proteomes" id="UP000000803">
    <property type="component" value="Chromosome 3R"/>
</dbReference>
<feature type="compositionally biased region" description="Low complexity" evidence="14">
    <location>
        <begin position="90"/>
        <end position="100"/>
    </location>
</feature>
<dbReference type="EMBL" id="AE014297">
    <property type="protein sequence ID" value="AFH06352.1"/>
    <property type="molecule type" value="Genomic_DNA"/>
</dbReference>
<dbReference type="FunFam" id="2.60.40.60:FF:000259">
    <property type="entry name" value="cadherin-86C isoform X3"/>
    <property type="match status" value="1"/>
</dbReference>
<reference evidence="17 19" key="9">
    <citation type="journal article" date="2015" name="G3 (Bethesda)">
        <title>Gene Model Annotations for Drosophila melanogaster: Impact of High-Throughput Data.</title>
        <authorList>
            <consortium name="FlyBase Consortium"/>
            <person name="Matthews B.B."/>
            <person name="Dos Santos G."/>
            <person name="Crosby M.A."/>
            <person name="Emmert D.B."/>
            <person name="St Pierre S.E."/>
            <person name="Gramates L.S."/>
            <person name="Zhou P."/>
            <person name="Schroeder A.J."/>
            <person name="Falls K."/>
            <person name="Strelets V."/>
            <person name="Russo S.M."/>
            <person name="Gelbart W.M."/>
            <person name="null"/>
        </authorList>
    </citation>
    <scope>NUCLEOTIDE SEQUENCE [LARGE SCALE GENOMIC DNA]</scope>
    <source>
        <strain evidence="19">Berkeley</strain>
    </source>
</reference>
<dbReference type="InterPro" id="IPR020894">
    <property type="entry name" value="Cadherin_CS"/>
</dbReference>
<evidence type="ECO:0000313" key="19">
    <source>
        <dbReference type="Proteomes" id="UP000000803"/>
    </source>
</evidence>
<dbReference type="Gene3D" id="2.60.40.60">
    <property type="entry name" value="Cadherins"/>
    <property type="match status" value="5"/>
</dbReference>
<dbReference type="PROSITE" id="PS50268">
    <property type="entry name" value="CADHERIN_2"/>
    <property type="match status" value="5"/>
</dbReference>
<reference evidence="17 19" key="7">
    <citation type="journal article" date="2007" name="Science">
        <title>The Release 5.1 annotation of Drosophila melanogaster heterochromatin.</title>
        <authorList>
            <person name="Smith C.D."/>
            <person name="Shu S."/>
            <person name="Mungall C.J."/>
            <person name="Karpen G.H."/>
        </authorList>
    </citation>
    <scope>NUCLEOTIDE SEQUENCE [LARGE SCALE GENOMIC DNA]</scope>
    <source>
        <strain evidence="19">Berkeley</strain>
    </source>
</reference>
<feature type="domain" description="Cadherin" evidence="16">
    <location>
        <begin position="709"/>
        <end position="832"/>
    </location>
</feature>
<evidence type="ECO:0000256" key="12">
    <source>
        <dbReference type="ARBA" id="ARBA00059331"/>
    </source>
</evidence>
<dbReference type="PRINTS" id="PR00205">
    <property type="entry name" value="CADHERIN"/>
</dbReference>
<feature type="region of interest" description="Disordered" evidence="14">
    <location>
        <begin position="985"/>
        <end position="1008"/>
    </location>
</feature>
<keyword evidence="7 13" id="KW-0106">Calcium</keyword>
<dbReference type="InterPro" id="IPR002126">
    <property type="entry name" value="Cadherin-like_dom"/>
</dbReference>
<dbReference type="AlphaFoldDB" id="A0A0B4K6P8"/>
<dbReference type="FunFam" id="2.60.40.60:FF:000098">
    <property type="entry name" value="cadherin-23 isoform X1"/>
    <property type="match status" value="1"/>
</dbReference>
<feature type="domain" description="Cadherin" evidence="16">
    <location>
        <begin position="265"/>
        <end position="366"/>
    </location>
</feature>
<keyword evidence="8" id="KW-0130">Cell adhesion</keyword>
<dbReference type="BioGRID-ORCS" id="41302">
    <property type="hits" value="0 hits in 1 CRISPR screen"/>
</dbReference>
<keyword evidence="9 15" id="KW-1133">Transmembrane helix</keyword>
<reference evidence="17 19" key="3">
    <citation type="journal article" date="2002" name="Genome Biol.">
        <title>Annotation of the Drosophila melanogaster euchromatic genome: a systematic review.</title>
        <authorList>
            <person name="Misra S."/>
            <person name="Crosby M.A."/>
            <person name="Mungall C.J."/>
            <person name="Matthews B.B."/>
            <person name="Campbell K.S."/>
            <person name="Hradecky P."/>
            <person name="Huang Y."/>
            <person name="Kaminker J.S."/>
            <person name="Millburn G.H."/>
            <person name="Prochnik S.E."/>
            <person name="Smith C.D."/>
            <person name="Tupy J.L."/>
            <person name="Whitfied E.J."/>
            <person name="Bayraktaroglu L."/>
            <person name="Berman B.P."/>
            <person name="Bettencourt B.R."/>
            <person name="Celniker S.E."/>
            <person name="de Grey A.D."/>
            <person name="Drysdale R.A."/>
            <person name="Harris N.L."/>
            <person name="Richter J."/>
            <person name="Russo S."/>
            <person name="Schroeder A.J."/>
            <person name="Shu S.Q."/>
            <person name="Stapleton M."/>
            <person name="Yamada C."/>
            <person name="Ashburner M."/>
            <person name="Gelbart W.M."/>
            <person name="Rubin G.M."/>
            <person name="Lewis S.E."/>
        </authorList>
    </citation>
    <scope>GENOME REANNOTATION</scope>
    <source>
        <strain evidence="19">Berkeley</strain>
    </source>
</reference>
<dbReference type="Pfam" id="PF00028">
    <property type="entry name" value="Cadherin"/>
    <property type="match status" value="2"/>
</dbReference>
<feature type="domain" description="Cadherin" evidence="16">
    <location>
        <begin position="601"/>
        <end position="708"/>
    </location>
</feature>
<accession>A0A0B4K6P8</accession>
<evidence type="ECO:0000256" key="3">
    <source>
        <dbReference type="ARBA" id="ARBA00022692"/>
    </source>
</evidence>
<dbReference type="GO" id="GO:0007156">
    <property type="term" value="P:homophilic cell adhesion via plasma membrane adhesion molecules"/>
    <property type="evidence" value="ECO:0007669"/>
    <property type="project" value="InterPro"/>
</dbReference>
<keyword evidence="6" id="KW-0677">Repeat</keyword>
<protein>
    <submittedName>
        <fullName evidence="17">Cadherin 86C, isoform G</fullName>
    </submittedName>
</protein>
<dbReference type="InterPro" id="IPR015919">
    <property type="entry name" value="Cadherin-like_sf"/>
</dbReference>
<evidence type="ECO:0000259" key="16">
    <source>
        <dbReference type="PROSITE" id="PS50268"/>
    </source>
</evidence>
<feature type="compositionally biased region" description="Polar residues" evidence="14">
    <location>
        <begin position="995"/>
        <end position="1008"/>
    </location>
</feature>
<evidence type="ECO:0000256" key="6">
    <source>
        <dbReference type="ARBA" id="ARBA00022737"/>
    </source>
</evidence>
<dbReference type="CDD" id="cd11304">
    <property type="entry name" value="Cadherin_repeat"/>
    <property type="match status" value="5"/>
</dbReference>
<dbReference type="SUPFAM" id="SSF49313">
    <property type="entry name" value="Cadherin-like"/>
    <property type="match status" value="5"/>
</dbReference>
<feature type="region of interest" description="Disordered" evidence="14">
    <location>
        <begin position="1"/>
        <end position="37"/>
    </location>
</feature>
<dbReference type="FunFam" id="2.60.40.60:FF:000289">
    <property type="entry name" value="cadherin-86C isoform X2"/>
    <property type="match status" value="1"/>
</dbReference>
<dbReference type="GO" id="GO:0005886">
    <property type="term" value="C:plasma membrane"/>
    <property type="evidence" value="ECO:0007669"/>
    <property type="project" value="UniProtKB-SubCell"/>
</dbReference>
<keyword evidence="5" id="KW-0732">Signal</keyword>
<keyword evidence="2" id="KW-1003">Cell membrane</keyword>
<sequence>MASTSSSQPEKNRSHVPLCRLGTEPVSRTGAAEEPSGQRECYYYAPATSPHQHHHHHHQHHHHHRLKQHHRHHHHHHRLQHHHHHHQQQHNHQNQQMQHHWPSRLGPIGPWLGAMTAYRLLTISLLIGILCPHHVQGADPKFDPTTRMRLVLVPADAQVNSVIYRLRATDEEFDYPLTFEFVGDASASTVKVESLPCTKYNSVCQANIVLQRRLEPGRYYDFQVSVKDTKGGMTTQLCSITATNFTTPHDLIFPHKPGIIMIPEDAKRGTELDYVIARKNPLFQKPVYLELWGSPLFAIRQKIVSSETTEGTVFLLGPLDFEKQAMYHLTILANDAYAEPGQDSRNIAGMEIVVIVQDVQDQPPVFTSAPPVTKLPPGILPGDKILQVHAEDGDKGNPREVRYGLVSENNPFTSFFDINETSGEIFLMRPLEDIAFITHVGDPVLLTVIAEEVKVGRDEPPALASTVQLAFFLPDRTNSPPYFENDHYVSRVDENAPHGTALTFVDPYVPRVYDDDTGKNGVFSLTLLNNNGTFEISPNVAERSAGFLIRVRDNSMLDYEQQQSVQFQILAQELGPATNLSALVNVTVYINDVNDNAPVFEQPAYSVELPENMTAGTKVVQVLATDPDSGLGGKVRYTAILGYLNTSLNLDAETGLITVSTNKHGFDREVMPEYHLYVEARDMDGEGNRAQVPLIIKLIDVNDETPIFDKDLYEFILTHDLMGFTTTAVIHAEDKDATAPNNEVRYEIINGNYDNQFVLDKVTGELTVREKIHLRSKKNAKTRRRRQAGSDDEDTDIFILTARAYDLGVPVRFSTTTIRVYPPESRKRSVKFVVPGHNPDKAKTEETLSALSGGKVYIHNIRPLSPDEPGAKDIPAGNPGIKERSVVTATVIYDSSSVVDISEIQQRLSHHNNSYAIMPQDTSSTDTQYKAENKVLFWLLILLATLVALTILILLLCCICSWCPLYGAATSQSGWEDAMPGQRRNLQIPERSPPAGSSTMDVNSLTKT</sequence>
<evidence type="ECO:0000256" key="8">
    <source>
        <dbReference type="ARBA" id="ARBA00022889"/>
    </source>
</evidence>
<dbReference type="GO" id="GO:0005509">
    <property type="term" value="F:calcium ion binding"/>
    <property type="evidence" value="ECO:0007669"/>
    <property type="project" value="UniProtKB-UniRule"/>
</dbReference>
<keyword evidence="3 15" id="KW-0812">Transmembrane</keyword>
<keyword evidence="10 15" id="KW-0472">Membrane</keyword>
<keyword evidence="19" id="KW-1185">Reference proteome</keyword>
<feature type="compositionally biased region" description="Basic residues" evidence="14">
    <location>
        <begin position="51"/>
        <end position="89"/>
    </location>
</feature>
<dbReference type="RefSeq" id="NP_001247034.1">
    <property type="nucleotide sequence ID" value="NM_001260105.1"/>
</dbReference>
<reference evidence="17 19" key="5">
    <citation type="journal article" date="2002" name="Genome Biol.">
        <title>Heterochromatic sequences in a Drosophila whole-genome shotgun assembly.</title>
        <authorList>
            <person name="Hoskins R.A."/>
            <person name="Smith C.D."/>
            <person name="Carlson J.W."/>
            <person name="Carvalho A.B."/>
            <person name="Halpern A."/>
            <person name="Kaminker J.S."/>
            <person name="Kennedy C."/>
            <person name="Mungall C.J."/>
            <person name="Sullivan B.A."/>
            <person name="Sutton G.G."/>
            <person name="Yasuhara J.C."/>
            <person name="Wakimoto B.T."/>
            <person name="Myers E.W."/>
            <person name="Celniker S.E."/>
            <person name="Rubin G.M."/>
            <person name="Karpen G.H."/>
        </authorList>
    </citation>
    <scope>NUCLEOTIDE SEQUENCE [LARGE SCALE GENOMIC DNA]</scope>
    <source>
        <strain evidence="19">Berkeley</strain>
    </source>
</reference>
<reference evidence="17 19" key="4">
    <citation type="journal article" date="2002" name="Genome Biol.">
        <title>The transposable elements of the Drosophila melanogaster euchromatin: a genomics perspective.</title>
        <authorList>
            <person name="Kaminker J.S."/>
            <person name="Bergman C.M."/>
            <person name="Kronmiller B."/>
            <person name="Carlson J."/>
            <person name="Svirskas R."/>
            <person name="Patel S."/>
            <person name="Frise E."/>
            <person name="Wheeler D.A."/>
            <person name="Lewis S.E."/>
            <person name="Rubin G.M."/>
            <person name="Ashburner M."/>
            <person name="Celniker S.E."/>
        </authorList>
    </citation>
    <scope>NUCLEOTIDE SEQUENCE [LARGE SCALE GENOMIC DNA]</scope>
    <source>
        <strain evidence="19">Berkeley</strain>
    </source>
</reference>
<evidence type="ECO:0000256" key="13">
    <source>
        <dbReference type="PROSITE-ProRule" id="PRU00043"/>
    </source>
</evidence>
<feature type="domain" description="Cadherin" evidence="16">
    <location>
        <begin position="484"/>
        <end position="600"/>
    </location>
</feature>
<dbReference type="PANTHER" id="PTHR24026">
    <property type="entry name" value="FAT ATYPICAL CADHERIN-RELATED"/>
    <property type="match status" value="1"/>
</dbReference>
<dbReference type="FlyBase" id="FBgn0261053">
    <property type="gene designation" value="Cad86C"/>
</dbReference>
<comment type="function">
    <text evidence="12">Cadherins are calcium-dependent cell adhesion proteins. They preferentially interact with themselves in a homophilic manner in connecting cells.</text>
</comment>
<dbReference type="GeneID" id="41302"/>
<evidence type="ECO:0000256" key="15">
    <source>
        <dbReference type="SAM" id="Phobius"/>
    </source>
</evidence>
<comment type="subcellular location">
    <subcellularLocation>
        <location evidence="1">Cell membrane</location>
        <topology evidence="1">Single-pass type I membrane protein</topology>
    </subcellularLocation>
</comment>
<dbReference type="VEuPathDB" id="VectorBase:FBgn0261053"/>
<evidence type="ECO:0000256" key="7">
    <source>
        <dbReference type="ARBA" id="ARBA00022837"/>
    </source>
</evidence>
<dbReference type="SMR" id="A0A0B4K6P8"/>
<keyword evidence="11" id="KW-0325">Glycoprotein</keyword>